<dbReference type="EMBL" id="JACHIR010000001">
    <property type="protein sequence ID" value="MBB5892622.1"/>
    <property type="molecule type" value="Genomic_DNA"/>
</dbReference>
<comment type="caution">
    <text evidence="1">The sequence shown here is derived from an EMBL/GenBank/DDBJ whole genome shotgun (WGS) entry which is preliminary data.</text>
</comment>
<protein>
    <submittedName>
        <fullName evidence="1">Uncharacterized protein</fullName>
    </submittedName>
</protein>
<accession>A0A7W9KHC6</accession>
<dbReference type="RefSeq" id="WP_184863490.1">
    <property type="nucleotide sequence ID" value="NZ_BAAAWY010000027.1"/>
</dbReference>
<reference evidence="1 2" key="1">
    <citation type="submission" date="2020-08" db="EMBL/GenBank/DDBJ databases">
        <title>Sequencing the genomes of 1000 actinobacteria strains.</title>
        <authorList>
            <person name="Klenk H.-P."/>
        </authorList>
    </citation>
    <scope>NUCLEOTIDE SEQUENCE [LARGE SCALE GENOMIC DNA]</scope>
    <source>
        <strain evidence="1 2">DSM 43851</strain>
    </source>
</reference>
<evidence type="ECO:0000313" key="2">
    <source>
        <dbReference type="Proteomes" id="UP000585638"/>
    </source>
</evidence>
<gene>
    <name evidence="1" type="ORF">BJ998_003818</name>
</gene>
<keyword evidence="2" id="KW-1185">Reference proteome</keyword>
<organism evidence="1 2">
    <name type="scientific">Kutzneria kofuensis</name>
    <dbReference type="NCBI Taxonomy" id="103725"/>
    <lineage>
        <taxon>Bacteria</taxon>
        <taxon>Bacillati</taxon>
        <taxon>Actinomycetota</taxon>
        <taxon>Actinomycetes</taxon>
        <taxon>Pseudonocardiales</taxon>
        <taxon>Pseudonocardiaceae</taxon>
        <taxon>Kutzneria</taxon>
    </lineage>
</organism>
<dbReference type="Proteomes" id="UP000585638">
    <property type="component" value="Unassembled WGS sequence"/>
</dbReference>
<evidence type="ECO:0000313" key="1">
    <source>
        <dbReference type="EMBL" id="MBB5892622.1"/>
    </source>
</evidence>
<dbReference type="AlphaFoldDB" id="A0A7W9KHC6"/>
<proteinExistence type="predicted"/>
<sequence>MTSWWKPVTPEWVKPTKAQVDDLHWLSYRVFREQDTPATAGIVATLAWVRGGRPAPITERDTQPVSAGAAQFEQWAAVAVMDPDGPCPPLELLAAQSGVPYLPPQATNPKWAHSTWRTLLWLAGATNAASPIPVPRRHPDGTALTEDDFLRELLADPRCSLPEARAQARIDAAAHAQRNRGLVALIDQTQRELGAQAGPTEQLYTYRPNRH</sequence>
<name>A0A7W9KHC6_9PSEU</name>